<dbReference type="GeneID" id="17319451"/>
<evidence type="ECO:0000256" key="2">
    <source>
        <dbReference type="ARBA" id="ARBA00022692"/>
    </source>
</evidence>
<feature type="transmembrane region" description="Helical" evidence="7">
    <location>
        <begin position="210"/>
        <end position="228"/>
    </location>
</feature>
<feature type="transmembrane region" description="Helical" evidence="7">
    <location>
        <begin position="132"/>
        <end position="154"/>
    </location>
</feature>
<gene>
    <name evidence="9" type="ORF">CHC_T00001318001</name>
</gene>
<dbReference type="PhylomeDB" id="R7Q3M2"/>
<proteinExistence type="inferred from homology"/>
<dbReference type="KEGG" id="ccp:CHC_T00001318001"/>
<dbReference type="GO" id="GO:0032977">
    <property type="term" value="F:membrane insertase activity"/>
    <property type="evidence" value="ECO:0007669"/>
    <property type="project" value="InterPro"/>
</dbReference>
<comment type="similarity">
    <text evidence="5">Belongs to the OXA1/ALB3/YidC family.</text>
</comment>
<keyword evidence="3 7" id="KW-1133">Transmembrane helix</keyword>
<dbReference type="Proteomes" id="UP000012073">
    <property type="component" value="Unassembled WGS sequence"/>
</dbReference>
<dbReference type="AlphaFoldDB" id="R7Q3M2"/>
<dbReference type="PANTHER" id="PTHR12428">
    <property type="entry name" value="OXA1"/>
    <property type="match status" value="1"/>
</dbReference>
<dbReference type="Pfam" id="PF02096">
    <property type="entry name" value="60KD_IMP"/>
    <property type="match status" value="1"/>
</dbReference>
<dbReference type="NCBIfam" id="TIGR03592">
    <property type="entry name" value="yidC_oxa1_cterm"/>
    <property type="match status" value="1"/>
</dbReference>
<evidence type="ECO:0000256" key="6">
    <source>
        <dbReference type="SAM" id="MobiDB-lite"/>
    </source>
</evidence>
<dbReference type="STRING" id="2769.R7Q3M2"/>
<organism evidence="9 10">
    <name type="scientific">Chondrus crispus</name>
    <name type="common">Carrageen Irish moss</name>
    <name type="synonym">Polymorpha crispa</name>
    <dbReference type="NCBI Taxonomy" id="2769"/>
    <lineage>
        <taxon>Eukaryota</taxon>
        <taxon>Rhodophyta</taxon>
        <taxon>Florideophyceae</taxon>
        <taxon>Rhodymeniophycidae</taxon>
        <taxon>Gigartinales</taxon>
        <taxon>Gigartinaceae</taxon>
        <taxon>Chondrus</taxon>
    </lineage>
</organism>
<evidence type="ECO:0000256" key="1">
    <source>
        <dbReference type="ARBA" id="ARBA00004141"/>
    </source>
</evidence>
<accession>R7Q3M2</accession>
<sequence>MNHAILRQLPRLAASVIRPRSSAFAAHRPAATRFFSSTPARNVESPGASKGLGIPPIEPPTKAPEPLTSTPLITDSAGSAEVITAASDAAPSLTDVATSADAIAVEAVAPWSDTLLQPAVALLHTVHDVTGLPWWLAIGVSTIAIRSLLLPATLMTMRNSARMTALKPDIEERRNVVMEAVRSGDRPLAAKRQKEMQDFMRNAGATPLKVLAGPLVQFPVFISFFVGLKRLSQSDPTFATEGAMWFIDLSSKDPMFVLPVVCGASLLAMTELGGDTGSTQMSKEMRLGMRCIAALSVPMTYWFPTAVFCYWIPNNVFSIMLGAALRTKPTRQMLGLNVDVSKIPGTKAARALEAKLAAEGKGTLSPQILDPTLAVASYARSSSVVPNAQTVKPVLLKRRPKKKVKATID</sequence>
<dbReference type="OrthoDB" id="2148490at2759"/>
<dbReference type="GO" id="GO:0032979">
    <property type="term" value="P:protein insertion into mitochondrial inner membrane from matrix"/>
    <property type="evidence" value="ECO:0007669"/>
    <property type="project" value="TreeGrafter"/>
</dbReference>
<keyword evidence="10" id="KW-1185">Reference proteome</keyword>
<dbReference type="InterPro" id="IPR028055">
    <property type="entry name" value="YidC/Oxa/ALB_C"/>
</dbReference>
<name>R7Q3M2_CHOCR</name>
<dbReference type="CDD" id="cd20069">
    <property type="entry name" value="5TM_Oxa1-like"/>
    <property type="match status" value="1"/>
</dbReference>
<dbReference type="EMBL" id="HG001459">
    <property type="protein sequence ID" value="CDF32070.1"/>
    <property type="molecule type" value="Genomic_DNA"/>
</dbReference>
<feature type="region of interest" description="Disordered" evidence="6">
    <location>
        <begin position="37"/>
        <end position="70"/>
    </location>
</feature>
<evidence type="ECO:0000256" key="7">
    <source>
        <dbReference type="SAM" id="Phobius"/>
    </source>
</evidence>
<protein>
    <recommendedName>
        <fullName evidence="8">Membrane insertase YidC/Oxa/ALB C-terminal domain-containing protein</fullName>
    </recommendedName>
</protein>
<dbReference type="Gramene" id="CDF32070">
    <property type="protein sequence ID" value="CDF32070"/>
    <property type="gene ID" value="CHC_T00001318001"/>
</dbReference>
<evidence type="ECO:0000256" key="4">
    <source>
        <dbReference type="ARBA" id="ARBA00023136"/>
    </source>
</evidence>
<evidence type="ECO:0000256" key="3">
    <source>
        <dbReference type="ARBA" id="ARBA00022989"/>
    </source>
</evidence>
<dbReference type="PANTHER" id="PTHR12428:SF65">
    <property type="entry name" value="CYTOCHROME C OXIDASE ASSEMBLY PROTEIN COX18, MITOCHONDRIAL"/>
    <property type="match status" value="1"/>
</dbReference>
<dbReference type="GO" id="GO:0005743">
    <property type="term" value="C:mitochondrial inner membrane"/>
    <property type="evidence" value="ECO:0007669"/>
    <property type="project" value="TreeGrafter"/>
</dbReference>
<keyword evidence="2 5" id="KW-0812">Transmembrane</keyword>
<dbReference type="RefSeq" id="XP_005711735.1">
    <property type="nucleotide sequence ID" value="XM_005711678.1"/>
</dbReference>
<evidence type="ECO:0000259" key="8">
    <source>
        <dbReference type="Pfam" id="PF02096"/>
    </source>
</evidence>
<evidence type="ECO:0000313" key="9">
    <source>
        <dbReference type="EMBL" id="CDF32070.1"/>
    </source>
</evidence>
<evidence type="ECO:0000313" key="10">
    <source>
        <dbReference type="Proteomes" id="UP000012073"/>
    </source>
</evidence>
<keyword evidence="4 7" id="KW-0472">Membrane</keyword>
<evidence type="ECO:0000256" key="5">
    <source>
        <dbReference type="RuleBase" id="RU003945"/>
    </source>
</evidence>
<dbReference type="InterPro" id="IPR001708">
    <property type="entry name" value="YidC/ALB3/OXA1/COX18"/>
</dbReference>
<reference evidence="10" key="1">
    <citation type="journal article" date="2013" name="Proc. Natl. Acad. Sci. U.S.A.">
        <title>Genome structure and metabolic features in the red seaweed Chondrus crispus shed light on evolution of the Archaeplastida.</title>
        <authorList>
            <person name="Collen J."/>
            <person name="Porcel B."/>
            <person name="Carre W."/>
            <person name="Ball S.G."/>
            <person name="Chaparro C."/>
            <person name="Tonon T."/>
            <person name="Barbeyron T."/>
            <person name="Michel G."/>
            <person name="Noel B."/>
            <person name="Valentin K."/>
            <person name="Elias M."/>
            <person name="Artiguenave F."/>
            <person name="Arun A."/>
            <person name="Aury J.M."/>
            <person name="Barbosa-Neto J.F."/>
            <person name="Bothwell J.H."/>
            <person name="Bouget F.Y."/>
            <person name="Brillet L."/>
            <person name="Cabello-Hurtado F."/>
            <person name="Capella-Gutierrez S."/>
            <person name="Charrier B."/>
            <person name="Cladiere L."/>
            <person name="Cock J.M."/>
            <person name="Coelho S.M."/>
            <person name="Colleoni C."/>
            <person name="Czjzek M."/>
            <person name="Da Silva C."/>
            <person name="Delage L."/>
            <person name="Denoeud F."/>
            <person name="Deschamps P."/>
            <person name="Dittami S.M."/>
            <person name="Gabaldon T."/>
            <person name="Gachon C.M."/>
            <person name="Groisillier A."/>
            <person name="Herve C."/>
            <person name="Jabbari K."/>
            <person name="Katinka M."/>
            <person name="Kloareg B."/>
            <person name="Kowalczyk N."/>
            <person name="Labadie K."/>
            <person name="Leblanc C."/>
            <person name="Lopez P.J."/>
            <person name="McLachlan D.H."/>
            <person name="Meslet-Cladiere L."/>
            <person name="Moustafa A."/>
            <person name="Nehr Z."/>
            <person name="Nyvall Collen P."/>
            <person name="Panaud O."/>
            <person name="Partensky F."/>
            <person name="Poulain J."/>
            <person name="Rensing S.A."/>
            <person name="Rousvoal S."/>
            <person name="Samson G."/>
            <person name="Symeonidi A."/>
            <person name="Weissenbach J."/>
            <person name="Zambounis A."/>
            <person name="Wincker P."/>
            <person name="Boyen C."/>
        </authorList>
    </citation>
    <scope>NUCLEOTIDE SEQUENCE [LARGE SCALE GENOMIC DNA]</scope>
    <source>
        <strain evidence="10">cv. Stackhouse</strain>
    </source>
</reference>
<dbReference type="OMA" id="EVEKHAY"/>
<feature type="domain" description="Membrane insertase YidC/Oxa/ALB C-terminal" evidence="8">
    <location>
        <begin position="134"/>
        <end position="320"/>
    </location>
</feature>
<comment type="subcellular location">
    <subcellularLocation>
        <location evidence="1 5">Membrane</location>
        <topology evidence="1 5">Multi-pass membrane protein</topology>
    </subcellularLocation>
</comment>